<proteinExistence type="predicted"/>
<comment type="caution">
    <text evidence="2">The sequence shown here is derived from an EMBL/GenBank/DDBJ whole genome shotgun (WGS) entry which is preliminary data.</text>
</comment>
<gene>
    <name evidence="2" type="ORF">CARN1_0474</name>
</gene>
<dbReference type="AlphaFoldDB" id="E6PHQ6"/>
<dbReference type="EMBL" id="CABL01000019">
    <property type="protein sequence ID" value="CBH75994.1"/>
    <property type="molecule type" value="Genomic_DNA"/>
</dbReference>
<reference evidence="2" key="1">
    <citation type="submission" date="2009-10" db="EMBL/GenBank/DDBJ databases">
        <title>Diversity of trophic interactions inside an arsenic-rich microbial ecosystem.</title>
        <authorList>
            <person name="Bertin P.N."/>
            <person name="Heinrich-Salmeron A."/>
            <person name="Pelletier E."/>
            <person name="Goulhen-Chollet F."/>
            <person name="Arsene-Ploetze F."/>
            <person name="Gallien S."/>
            <person name="Calteau A."/>
            <person name="Vallenet D."/>
            <person name="Casiot C."/>
            <person name="Chane-Woon-Ming B."/>
            <person name="Giloteaux L."/>
            <person name="Barakat M."/>
            <person name="Bonnefoy V."/>
            <person name="Bruneel O."/>
            <person name="Chandler M."/>
            <person name="Cleiss J."/>
            <person name="Duran R."/>
            <person name="Elbaz-Poulichet F."/>
            <person name="Fonknechten N."/>
            <person name="Lauga B."/>
            <person name="Mornico D."/>
            <person name="Ortet P."/>
            <person name="Schaeffer C."/>
            <person name="Siguier P."/>
            <person name="Alexander Thil Smith A."/>
            <person name="Van Dorsselaer A."/>
            <person name="Weissenbach J."/>
            <person name="Medigue C."/>
            <person name="Le Paslier D."/>
        </authorList>
    </citation>
    <scope>NUCLEOTIDE SEQUENCE</scope>
</reference>
<accession>E6PHQ6</accession>
<name>E6PHQ6_9ZZZZ</name>
<protein>
    <submittedName>
        <fullName evidence="2">Uncharacterized protein</fullName>
    </submittedName>
</protein>
<organism evidence="2">
    <name type="scientific">mine drainage metagenome</name>
    <dbReference type="NCBI Taxonomy" id="410659"/>
    <lineage>
        <taxon>unclassified sequences</taxon>
        <taxon>metagenomes</taxon>
        <taxon>ecological metagenomes</taxon>
    </lineage>
</organism>
<evidence type="ECO:0000256" key="1">
    <source>
        <dbReference type="SAM" id="MobiDB-lite"/>
    </source>
</evidence>
<feature type="region of interest" description="Disordered" evidence="1">
    <location>
        <begin position="1"/>
        <end position="22"/>
    </location>
</feature>
<sequence>MPTSPSRGSYTTPRDTIQNAPGFSLLAPSRRYFTASRSRRIQLRNRFFACGEGREDDGTREI</sequence>
<feature type="compositionally biased region" description="Polar residues" evidence="1">
    <location>
        <begin position="1"/>
        <end position="21"/>
    </location>
</feature>
<evidence type="ECO:0000313" key="2">
    <source>
        <dbReference type="EMBL" id="CBH75994.1"/>
    </source>
</evidence>